<dbReference type="InterPro" id="IPR010298">
    <property type="entry name" value="YacP-like"/>
</dbReference>
<accession>A0A2W2B4G5</accession>
<dbReference type="EMBL" id="POTW01000041">
    <property type="protein sequence ID" value="PZF82265.1"/>
    <property type="molecule type" value="Genomic_DNA"/>
</dbReference>
<evidence type="ECO:0000313" key="2">
    <source>
        <dbReference type="EMBL" id="PZF82265.1"/>
    </source>
</evidence>
<organism evidence="2 3">
    <name type="scientific">Jiangella anatolica</name>
    <dbReference type="NCBI Taxonomy" id="2670374"/>
    <lineage>
        <taxon>Bacteria</taxon>
        <taxon>Bacillati</taxon>
        <taxon>Actinomycetota</taxon>
        <taxon>Actinomycetes</taxon>
        <taxon>Jiangellales</taxon>
        <taxon>Jiangellaceae</taxon>
        <taxon>Jiangella</taxon>
    </lineage>
</organism>
<gene>
    <name evidence="2" type="ORF">C1I92_17240</name>
</gene>
<evidence type="ECO:0000313" key="3">
    <source>
        <dbReference type="Proteomes" id="UP000248764"/>
    </source>
</evidence>
<reference evidence="2 3" key="1">
    <citation type="submission" date="2018-01" db="EMBL/GenBank/DDBJ databases">
        <title>Draft genome sequence of Jiangella sp. GTF31.</title>
        <authorList>
            <person name="Sahin N."/>
            <person name="Ay H."/>
            <person name="Saygin H."/>
        </authorList>
    </citation>
    <scope>NUCLEOTIDE SEQUENCE [LARGE SCALE GENOMIC DNA]</scope>
    <source>
        <strain evidence="2 3">GTF31</strain>
    </source>
</reference>
<dbReference type="PANTHER" id="PTHR34547">
    <property type="entry name" value="YACP-LIKE NYN DOMAIN PROTEIN"/>
    <property type="match status" value="1"/>
</dbReference>
<dbReference type="Gene3D" id="1.10.287.1490">
    <property type="match status" value="1"/>
</dbReference>
<evidence type="ECO:0000256" key="1">
    <source>
        <dbReference type="SAM" id="MobiDB-lite"/>
    </source>
</evidence>
<comment type="caution">
    <text evidence="2">The sequence shown here is derived from an EMBL/GenBank/DDBJ whole genome shotgun (WGS) entry which is preliminary data.</text>
</comment>
<dbReference type="Pfam" id="PF05991">
    <property type="entry name" value="NYN_YacP"/>
    <property type="match status" value="1"/>
</dbReference>
<feature type="compositionally biased region" description="Basic and acidic residues" evidence="1">
    <location>
        <begin position="187"/>
        <end position="213"/>
    </location>
</feature>
<protein>
    <submittedName>
        <fullName evidence="2">RNA-binding protein</fullName>
    </submittedName>
</protein>
<feature type="region of interest" description="Disordered" evidence="1">
    <location>
        <begin position="185"/>
        <end position="213"/>
    </location>
</feature>
<dbReference type="AlphaFoldDB" id="A0A2W2B4G5"/>
<keyword evidence="3" id="KW-1185">Reference proteome</keyword>
<dbReference type="Proteomes" id="UP000248764">
    <property type="component" value="Unassembled WGS sequence"/>
</dbReference>
<proteinExistence type="predicted"/>
<name>A0A2W2B4G5_9ACTN</name>
<sequence length="446" mass="47058">MRRRGNGGAGRAARLRVSTLPDAVRARLVALGSDVLGALPAADVPGVLRPVAKFAAAKRARLGGAAIAAALDTEPGFRRRVLDAASAADPALAQALEAGTAPPAADPVDVAVLAYLLRPDGWEAMVETAAATVREGDDAARLTREAAAAERLREQLDAARATTREMRTTMRAEIDRLKNENTTLRRRVQETRERLSEARQQEHDEQEQAGRELAETRAALRSAETEARRLRARLADAEAALEAARRTGRAERGLGTARLALLLDTLGDAAAGLRRELALPASTLAPADTVEAAVPGGPLDGGAVGRARAADEPGYLDELLSLPRVHLIVDGYNVTKTAWPAMPLDAQRSRLAQGLAAVAARTGAEVTLVFDGADVTVPPPVPGTGIRVRFSPTGQTADELIRRLVRAEPQGRPVVVVSSDREVADGVRRPGVRSVEAVALVGLLSR</sequence>
<dbReference type="PANTHER" id="PTHR34547:SF1">
    <property type="entry name" value="YACP-LIKE NYN DOMAIN PROTEIN"/>
    <property type="match status" value="1"/>
</dbReference>